<evidence type="ECO:0008006" key="2">
    <source>
        <dbReference type="Google" id="ProtNLM"/>
    </source>
</evidence>
<proteinExistence type="predicted"/>
<dbReference type="EMBL" id="UINC01002031">
    <property type="protein sequence ID" value="SUZ92103.1"/>
    <property type="molecule type" value="Genomic_DNA"/>
</dbReference>
<name>A0A381RT78_9ZZZZ</name>
<dbReference type="Gene3D" id="3.90.930.1">
    <property type="match status" value="1"/>
</dbReference>
<reference evidence="1" key="1">
    <citation type="submission" date="2018-05" db="EMBL/GenBank/DDBJ databases">
        <authorList>
            <person name="Lanie J.A."/>
            <person name="Ng W.-L."/>
            <person name="Kazmierczak K.M."/>
            <person name="Andrzejewski T.M."/>
            <person name="Davidsen T.M."/>
            <person name="Wayne K.J."/>
            <person name="Tettelin H."/>
            <person name="Glass J.I."/>
            <person name="Rusch D."/>
            <person name="Podicherti R."/>
            <person name="Tsui H.-C.T."/>
            <person name="Winkler M.E."/>
        </authorList>
    </citation>
    <scope>NUCLEOTIDE SEQUENCE</scope>
</reference>
<dbReference type="SUPFAM" id="SSF82185">
    <property type="entry name" value="Histone H3 K4-specific methyltransferase SET7/9 N-terminal domain"/>
    <property type="match status" value="1"/>
</dbReference>
<dbReference type="PROSITE" id="PS51257">
    <property type="entry name" value="PROKAR_LIPOPROTEIN"/>
    <property type="match status" value="1"/>
</dbReference>
<gene>
    <name evidence="1" type="ORF">METZ01_LOCUS44957</name>
</gene>
<organism evidence="1">
    <name type="scientific">marine metagenome</name>
    <dbReference type="NCBI Taxonomy" id="408172"/>
    <lineage>
        <taxon>unclassified sequences</taxon>
        <taxon>metagenomes</taxon>
        <taxon>ecological metagenomes</taxon>
    </lineage>
</organism>
<sequence length="169" mass="19968">MKHIILLVAILFVGCSKEPKEMEAVLFERSGQWITNDDYSSFFFFNRKVYNGPAYMLHRNEKKKEEGTLKNGYKSGTWTGWDKEGNKKYSGPYEYGMEQGSWTGFHINGKKKYEGDFDKGFQIGKWTYYNDQGKKNLEEIYFVCDEKCEEEHSPRECHRKGKVKQSKEF</sequence>
<evidence type="ECO:0000313" key="1">
    <source>
        <dbReference type="EMBL" id="SUZ92103.1"/>
    </source>
</evidence>
<accession>A0A381RT78</accession>
<protein>
    <recommendedName>
        <fullName evidence="2">MORN repeat protein</fullName>
    </recommendedName>
</protein>
<dbReference type="AlphaFoldDB" id="A0A381RT78"/>